<evidence type="ECO:0000313" key="24">
    <source>
        <dbReference type="EMBL" id="GAE94781.1"/>
    </source>
</evidence>
<evidence type="ECO:0000256" key="11">
    <source>
        <dbReference type="ARBA" id="ARBA00022840"/>
    </source>
</evidence>
<dbReference type="InterPro" id="IPR003594">
    <property type="entry name" value="HATPase_dom"/>
</dbReference>
<dbReference type="GO" id="GO:0016036">
    <property type="term" value="P:cellular response to phosphate starvation"/>
    <property type="evidence" value="ECO:0007669"/>
    <property type="project" value="TreeGrafter"/>
</dbReference>
<evidence type="ECO:0000256" key="12">
    <source>
        <dbReference type="ARBA" id="ARBA00022989"/>
    </source>
</evidence>
<evidence type="ECO:0000256" key="17">
    <source>
        <dbReference type="ARBA" id="ARBA00023163"/>
    </source>
</evidence>
<evidence type="ECO:0000256" key="9">
    <source>
        <dbReference type="ARBA" id="ARBA00022741"/>
    </source>
</evidence>
<dbReference type="InterPro" id="IPR011006">
    <property type="entry name" value="CheY-like_superfamily"/>
</dbReference>
<keyword evidence="16 20" id="KW-0472">Membrane</keyword>
<keyword evidence="12 20" id="KW-1133">Transmembrane helix</keyword>
<evidence type="ECO:0000256" key="15">
    <source>
        <dbReference type="ARBA" id="ARBA00023125"/>
    </source>
</evidence>
<evidence type="ECO:0000259" key="23">
    <source>
        <dbReference type="PROSITE" id="PS51755"/>
    </source>
</evidence>
<evidence type="ECO:0000256" key="18">
    <source>
        <dbReference type="PROSITE-ProRule" id="PRU00169"/>
    </source>
</evidence>
<dbReference type="Pfam" id="PF00486">
    <property type="entry name" value="Trans_reg_C"/>
    <property type="match status" value="1"/>
</dbReference>
<feature type="domain" description="Response regulatory" evidence="22">
    <location>
        <begin position="3"/>
        <end position="117"/>
    </location>
</feature>
<keyword evidence="11" id="KW-0067">ATP-binding</keyword>
<dbReference type="InterPro" id="IPR036890">
    <property type="entry name" value="HATPase_C_sf"/>
</dbReference>
<feature type="domain" description="OmpR/PhoB-type" evidence="23">
    <location>
        <begin position="130"/>
        <end position="229"/>
    </location>
</feature>
<keyword evidence="8 20" id="KW-0812">Transmembrane</keyword>
<evidence type="ECO:0000256" key="19">
    <source>
        <dbReference type="PROSITE-ProRule" id="PRU01091"/>
    </source>
</evidence>
<accession>W4VNN3</accession>
<dbReference type="InterPro" id="IPR003661">
    <property type="entry name" value="HisK_dim/P_dom"/>
</dbReference>
<dbReference type="PROSITE" id="PS51755">
    <property type="entry name" value="OMPR_PHOB"/>
    <property type="match status" value="1"/>
</dbReference>
<proteinExistence type="predicted"/>
<dbReference type="PROSITE" id="PS50110">
    <property type="entry name" value="RESPONSE_REGULATORY"/>
    <property type="match status" value="1"/>
</dbReference>
<keyword evidence="7" id="KW-0808">Transferase</keyword>
<name>W4VNN3_9BACI</name>
<dbReference type="InterPro" id="IPR050351">
    <property type="entry name" value="BphY/WalK/GraS-like"/>
</dbReference>
<dbReference type="SUPFAM" id="SSF52172">
    <property type="entry name" value="CheY-like"/>
    <property type="match status" value="1"/>
</dbReference>
<dbReference type="SMART" id="SM00862">
    <property type="entry name" value="Trans_reg_C"/>
    <property type="match status" value="1"/>
</dbReference>
<dbReference type="CDD" id="cd00383">
    <property type="entry name" value="trans_reg_C"/>
    <property type="match status" value="1"/>
</dbReference>
<dbReference type="Gene3D" id="3.40.50.2300">
    <property type="match status" value="1"/>
</dbReference>
<keyword evidence="9" id="KW-0547">Nucleotide-binding</keyword>
<evidence type="ECO:0000256" key="1">
    <source>
        <dbReference type="ARBA" id="ARBA00000085"/>
    </source>
</evidence>
<evidence type="ECO:0000259" key="22">
    <source>
        <dbReference type="PROSITE" id="PS50110"/>
    </source>
</evidence>
<keyword evidence="14" id="KW-0805">Transcription regulation</keyword>
<reference evidence="24 25" key="1">
    <citation type="journal article" date="2014" name="Genome Announc.">
        <title>Draft Genome Sequence of the Boron-Tolerant and Moderately Halotolerant Bacterium Gracilibacillus boraciitolerans JCM 21714T.</title>
        <authorList>
            <person name="Ahmed I."/>
            <person name="Oshima K."/>
            <person name="Suda W."/>
            <person name="Kitamura K."/>
            <person name="Iida T."/>
            <person name="Ohmori Y."/>
            <person name="Fujiwara T."/>
            <person name="Hattori M."/>
            <person name="Ohkuma M."/>
        </authorList>
    </citation>
    <scope>NUCLEOTIDE SEQUENCE [LARGE SCALE GENOMIC DNA]</scope>
    <source>
        <strain evidence="24 25">JCM 21714</strain>
    </source>
</reference>
<dbReference type="GO" id="GO:0000155">
    <property type="term" value="F:phosphorelay sensor kinase activity"/>
    <property type="evidence" value="ECO:0007669"/>
    <property type="project" value="InterPro"/>
</dbReference>
<protein>
    <recommendedName>
        <fullName evidence="4">histidine kinase</fullName>
        <ecNumber evidence="4">2.7.13.3</ecNumber>
    </recommendedName>
</protein>
<evidence type="ECO:0000313" key="25">
    <source>
        <dbReference type="Proteomes" id="UP000019102"/>
    </source>
</evidence>
<dbReference type="Gene3D" id="3.30.565.10">
    <property type="entry name" value="Histidine kinase-like ATPase, C-terminal domain"/>
    <property type="match status" value="1"/>
</dbReference>
<dbReference type="EMBL" id="BAVS01000031">
    <property type="protein sequence ID" value="GAE94781.1"/>
    <property type="molecule type" value="Genomic_DNA"/>
</dbReference>
<evidence type="ECO:0000259" key="21">
    <source>
        <dbReference type="PROSITE" id="PS50109"/>
    </source>
</evidence>
<dbReference type="InterPro" id="IPR004358">
    <property type="entry name" value="Sig_transdc_His_kin-like_C"/>
</dbReference>
<keyword evidence="6 18" id="KW-0597">Phosphoprotein</keyword>
<gene>
    <name evidence="24" type="ORF">JCM21714_3971</name>
</gene>
<dbReference type="AlphaFoldDB" id="W4VNN3"/>
<dbReference type="InterPro" id="IPR016032">
    <property type="entry name" value="Sig_transdc_resp-reg_C-effctor"/>
</dbReference>
<dbReference type="GO" id="GO:0005524">
    <property type="term" value="F:ATP binding"/>
    <property type="evidence" value="ECO:0007669"/>
    <property type="project" value="UniProtKB-KW"/>
</dbReference>
<dbReference type="Pfam" id="PF02518">
    <property type="entry name" value="HATPase_c"/>
    <property type="match status" value="1"/>
</dbReference>
<keyword evidence="15 19" id="KW-0238">DNA-binding</keyword>
<dbReference type="SUPFAM" id="SSF55874">
    <property type="entry name" value="ATPase domain of HSP90 chaperone/DNA topoisomerase II/histidine kinase"/>
    <property type="match status" value="1"/>
</dbReference>
<evidence type="ECO:0000256" key="2">
    <source>
        <dbReference type="ARBA" id="ARBA00004496"/>
    </source>
</evidence>
<organism evidence="24 25">
    <name type="scientific">Gracilibacillus boraciitolerans JCM 21714</name>
    <dbReference type="NCBI Taxonomy" id="1298598"/>
    <lineage>
        <taxon>Bacteria</taxon>
        <taxon>Bacillati</taxon>
        <taxon>Bacillota</taxon>
        <taxon>Bacilli</taxon>
        <taxon>Bacillales</taxon>
        <taxon>Bacillaceae</taxon>
        <taxon>Gracilibacillus</taxon>
    </lineage>
</organism>
<dbReference type="eggNOG" id="COG0745">
    <property type="taxonomic scope" value="Bacteria"/>
</dbReference>
<dbReference type="GO" id="GO:0003677">
    <property type="term" value="F:DNA binding"/>
    <property type="evidence" value="ECO:0007669"/>
    <property type="project" value="UniProtKB-UniRule"/>
</dbReference>
<dbReference type="InterPro" id="IPR001867">
    <property type="entry name" value="OmpR/PhoB-type_DNA-bd"/>
</dbReference>
<feature type="modified residue" description="4-aspartylphosphate" evidence="18">
    <location>
        <position position="52"/>
    </location>
</feature>
<feature type="transmembrane region" description="Helical" evidence="20">
    <location>
        <begin position="271"/>
        <end position="289"/>
    </location>
</feature>
<dbReference type="PANTHER" id="PTHR45453:SF2">
    <property type="entry name" value="HISTIDINE KINASE"/>
    <property type="match status" value="1"/>
</dbReference>
<keyword evidence="17" id="KW-0804">Transcription</keyword>
<feature type="DNA-binding region" description="OmpR/PhoB-type" evidence="19">
    <location>
        <begin position="130"/>
        <end position="229"/>
    </location>
</feature>
<dbReference type="PROSITE" id="PS50109">
    <property type="entry name" value="HIS_KIN"/>
    <property type="match status" value="1"/>
</dbReference>
<comment type="catalytic activity">
    <reaction evidence="1">
        <text>ATP + protein L-histidine = ADP + protein N-phospho-L-histidine.</text>
        <dbReference type="EC" id="2.7.13.3"/>
    </reaction>
</comment>
<dbReference type="InterPro" id="IPR036388">
    <property type="entry name" value="WH-like_DNA-bd_sf"/>
</dbReference>
<dbReference type="GO" id="GO:0005886">
    <property type="term" value="C:plasma membrane"/>
    <property type="evidence" value="ECO:0007669"/>
    <property type="project" value="UniProtKB-SubCell"/>
</dbReference>
<evidence type="ECO:0000256" key="13">
    <source>
        <dbReference type="ARBA" id="ARBA00023012"/>
    </source>
</evidence>
<dbReference type="Gene3D" id="6.10.250.690">
    <property type="match status" value="1"/>
</dbReference>
<dbReference type="PANTHER" id="PTHR45453">
    <property type="entry name" value="PHOSPHATE REGULON SENSOR PROTEIN PHOR"/>
    <property type="match status" value="1"/>
</dbReference>
<dbReference type="GO" id="GO:0005737">
    <property type="term" value="C:cytoplasm"/>
    <property type="evidence" value="ECO:0007669"/>
    <property type="project" value="UniProtKB-SubCell"/>
</dbReference>
<dbReference type="STRING" id="1298598.JCM21714_3971"/>
<evidence type="ECO:0000256" key="7">
    <source>
        <dbReference type="ARBA" id="ARBA00022679"/>
    </source>
</evidence>
<dbReference type="EC" id="2.7.13.3" evidence="4"/>
<keyword evidence="13" id="KW-0902">Two-component regulatory system</keyword>
<dbReference type="PRINTS" id="PR00344">
    <property type="entry name" value="BCTRLSENSOR"/>
</dbReference>
<dbReference type="GO" id="GO:0004721">
    <property type="term" value="F:phosphoprotein phosphatase activity"/>
    <property type="evidence" value="ECO:0007669"/>
    <property type="project" value="TreeGrafter"/>
</dbReference>
<dbReference type="GO" id="GO:0006355">
    <property type="term" value="P:regulation of DNA-templated transcription"/>
    <property type="evidence" value="ECO:0007669"/>
    <property type="project" value="InterPro"/>
</dbReference>
<sequence>MKKIMIVEDNDKLRIPLAKHIVKFGYEVITLEQFNDILGKFLEKEPDLVLLDINLPSFDGFYWCRQIRQRSTCPIIFISAREGTMDQIMALENGGGDDYITKPFEYDVVIAKVKSHLRRAYGEYAPSQGERMINFHGLTFLPERMELRFQLKSTEVSKKESLLLEVLLERGEKVTSRDRLIEKMWNTDMFIDENTLNVYITRVRKRLSDIGIKDAIETVRGGAGYRMRCTWGGSRMKLFLRSHLSLIFVTTIQGIFVFVYYWFLGFQELDHLFYVFMIQVITIGIYLIYRWIQDIKLYRWLQKSNNDELHVTQLGKSVLAESIYERQSVLTELYENNLQQVKKDLNERVTFTNQWVHQMKTPLSVIHLMIQDNDEALFQEIRKELYRLEDGLKTVLYSSRLSMFEKDYSIEKIPLQNFINEIIMENKRLFIQYKIFPRKYFPKDKLCVYSDKKWLQFVIGQIISNAVKYSTNKSDTLNIKIEKQEECILLEIKDFGVGIPSQDIRRVFEPYFTGVNGRLYHESTGMGLYLVKEIMGKLQHEIELQSEIGQSTTFKIYFKEYVSSNTLPN</sequence>
<evidence type="ECO:0000256" key="20">
    <source>
        <dbReference type="SAM" id="Phobius"/>
    </source>
</evidence>
<evidence type="ECO:0000256" key="4">
    <source>
        <dbReference type="ARBA" id="ARBA00012438"/>
    </source>
</evidence>
<keyword evidence="5" id="KW-1003">Cell membrane</keyword>
<evidence type="ECO:0000256" key="5">
    <source>
        <dbReference type="ARBA" id="ARBA00022475"/>
    </source>
</evidence>
<dbReference type="SMART" id="SM00448">
    <property type="entry name" value="REC"/>
    <property type="match status" value="1"/>
</dbReference>
<evidence type="ECO:0000256" key="14">
    <source>
        <dbReference type="ARBA" id="ARBA00023015"/>
    </source>
</evidence>
<dbReference type="InterPro" id="IPR001789">
    <property type="entry name" value="Sig_transdc_resp-reg_receiver"/>
</dbReference>
<evidence type="ECO:0000256" key="8">
    <source>
        <dbReference type="ARBA" id="ARBA00022692"/>
    </source>
</evidence>
<dbReference type="SMART" id="SM00387">
    <property type="entry name" value="HATPase_c"/>
    <property type="match status" value="1"/>
</dbReference>
<evidence type="ECO:0000256" key="10">
    <source>
        <dbReference type="ARBA" id="ARBA00022777"/>
    </source>
</evidence>
<comment type="caution">
    <text evidence="24">The sequence shown here is derived from an EMBL/GenBank/DDBJ whole genome shotgun (WGS) entry which is preliminary data.</text>
</comment>
<evidence type="ECO:0000256" key="3">
    <source>
        <dbReference type="ARBA" id="ARBA00004651"/>
    </source>
</evidence>
<dbReference type="Proteomes" id="UP000019102">
    <property type="component" value="Unassembled WGS sequence"/>
</dbReference>
<evidence type="ECO:0000256" key="6">
    <source>
        <dbReference type="ARBA" id="ARBA00022553"/>
    </source>
</evidence>
<dbReference type="InterPro" id="IPR005467">
    <property type="entry name" value="His_kinase_dom"/>
</dbReference>
<dbReference type="SUPFAM" id="SSF46894">
    <property type="entry name" value="C-terminal effector domain of the bipartite response regulators"/>
    <property type="match status" value="1"/>
</dbReference>
<keyword evidence="25" id="KW-1185">Reference proteome</keyword>
<keyword evidence="10" id="KW-0418">Kinase</keyword>
<dbReference type="Gene3D" id="1.10.10.10">
    <property type="entry name" value="Winged helix-like DNA-binding domain superfamily/Winged helix DNA-binding domain"/>
    <property type="match status" value="1"/>
</dbReference>
<dbReference type="CDD" id="cd18159">
    <property type="entry name" value="REC_OmpR_NsrR-like"/>
    <property type="match status" value="1"/>
</dbReference>
<feature type="domain" description="Histidine kinase" evidence="21">
    <location>
        <begin position="354"/>
        <end position="562"/>
    </location>
</feature>
<evidence type="ECO:0000256" key="16">
    <source>
        <dbReference type="ARBA" id="ARBA00023136"/>
    </source>
</evidence>
<dbReference type="eggNOG" id="COG2205">
    <property type="taxonomic scope" value="Bacteria"/>
</dbReference>
<comment type="subcellular location">
    <subcellularLocation>
        <location evidence="3">Cell membrane</location>
        <topology evidence="3">Multi-pass membrane protein</topology>
    </subcellularLocation>
    <subcellularLocation>
        <location evidence="2">Cytoplasm</location>
    </subcellularLocation>
</comment>
<feature type="transmembrane region" description="Helical" evidence="20">
    <location>
        <begin position="244"/>
        <end position="265"/>
    </location>
</feature>
<dbReference type="Pfam" id="PF00072">
    <property type="entry name" value="Response_reg"/>
    <property type="match status" value="1"/>
</dbReference>
<dbReference type="CDD" id="cd00082">
    <property type="entry name" value="HisKA"/>
    <property type="match status" value="1"/>
</dbReference>